<dbReference type="SUPFAM" id="SSF56672">
    <property type="entry name" value="DNA/RNA polymerases"/>
    <property type="match status" value="2"/>
</dbReference>
<dbReference type="InterPro" id="IPR053134">
    <property type="entry name" value="RNA-dir_DNA_polymerase"/>
</dbReference>
<feature type="compositionally biased region" description="Low complexity" evidence="2">
    <location>
        <begin position="738"/>
        <end position="753"/>
    </location>
</feature>
<evidence type="ECO:0000256" key="1">
    <source>
        <dbReference type="SAM" id="Coils"/>
    </source>
</evidence>
<dbReference type="Gene3D" id="3.10.10.10">
    <property type="entry name" value="HIV Type 1 Reverse Transcriptase, subunit A, domain 1"/>
    <property type="match status" value="1"/>
</dbReference>
<feature type="coiled-coil region" evidence="1">
    <location>
        <begin position="423"/>
        <end position="457"/>
    </location>
</feature>
<organism evidence="5">
    <name type="scientific">Tanacetum cinerariifolium</name>
    <name type="common">Dalmatian daisy</name>
    <name type="synonym">Chrysanthemum cinerariifolium</name>
    <dbReference type="NCBI Taxonomy" id="118510"/>
    <lineage>
        <taxon>Eukaryota</taxon>
        <taxon>Viridiplantae</taxon>
        <taxon>Streptophyta</taxon>
        <taxon>Embryophyta</taxon>
        <taxon>Tracheophyta</taxon>
        <taxon>Spermatophyta</taxon>
        <taxon>Magnoliopsida</taxon>
        <taxon>eudicotyledons</taxon>
        <taxon>Gunneridae</taxon>
        <taxon>Pentapetalae</taxon>
        <taxon>asterids</taxon>
        <taxon>campanulids</taxon>
        <taxon>Asterales</taxon>
        <taxon>Asteraceae</taxon>
        <taxon>Asteroideae</taxon>
        <taxon>Anthemideae</taxon>
        <taxon>Anthemidinae</taxon>
        <taxon>Tanacetum</taxon>
    </lineage>
</organism>
<evidence type="ECO:0000259" key="3">
    <source>
        <dbReference type="Pfam" id="PF00078"/>
    </source>
</evidence>
<dbReference type="Gene3D" id="3.30.70.270">
    <property type="match status" value="1"/>
</dbReference>
<dbReference type="PANTHER" id="PTHR24559">
    <property type="entry name" value="TRANSPOSON TY3-I GAG-POL POLYPROTEIN"/>
    <property type="match status" value="1"/>
</dbReference>
<gene>
    <name evidence="5" type="ORF">Tci_022165</name>
</gene>
<dbReference type="InterPro" id="IPR013103">
    <property type="entry name" value="RVT_2"/>
</dbReference>
<evidence type="ECO:0000256" key="2">
    <source>
        <dbReference type="SAM" id="MobiDB-lite"/>
    </source>
</evidence>
<sequence length="1150" mass="130774">MCIDYQELNKLTVKNRHPLPKTVDLFDQLQGSHNFFKIDLRSGNHQLRGYEEDISKTTFRTRYGYSEFTFMPFGLINAPVVFMDLMNREVHFLRHVINNNGIHVDPSKIEAVKNWKTPLVLEENSDGEVADTMVETMEEYMSKTRSDYGSGVTRDKIDDNDHFELKSQFLKELRDNTFSDSDHKDANEHIEKVLKSVDLFHIPNINQDQIMLRAFPRSLTGAASRWLRNKPSGSIKTWEDLKAKFLSNTQVSPAGPNVAIASISFDTACAYIASQSNGSQIKYKDINQIDEDDIEEMDIKWSALTATRWATLLGSAGHPEAKKGVEEKTTDKEENHALVANEEALTEFSLMAKSSTDNEVFDNSLCSKACKKNTNSLNSKIIKLSEKLGDTKNMLYHYKLGLSQVEARLVEFKNQEIKFCEKIKGLEFKVESKANRIENLTNELETLKKEKEGLDSKLTGFKSASKDIDNLLESQRSDKNKEGLGYSVVPPPPAQVYSLPKKDMSWTGFPEFADDTITDYSRPSPAIETERPTETKTDKVETIKKLSIIYAEIYRKTSKSSNVDHGRTWAKNNYTHKCRSPRTVFHKTGRPPMRTNRPNMNDAQPKRTSFYKPAHSYVNRLFQRTLVVRSQFRGPRVSTVNRKFPTVNRKFLTGNSKVSTADLGQLHINIDDKGTKDAANQEVKKDVSSLRYIALPNWAHDALLESSSSKPHDESITKVPEGSGNANSTASDQMETLTVESPIPTVSSPVPTTCLNDSPESSSKARLISKRVANQEETPSLDNILSLTNRFEDILRVTTRSDEAIGVEADVLKNKKDKRGIVVRNKARLVAQGHIQEEGIDYNEVFAPVARIEAIRLFLAYASFMGFTVYQMYVKSAFLYGSIDEEVYVMQPPGFQDPTFPAKVYKVEKAMYGLHQAPRAWYGTLSKYLLKNDFQRGTIDQTLFIRRQREDFILVQVYVDDIIFGSLNTQLCREFEALMHEKFQMSAMGVRPIGTKWVLKNKKDKRGIVIRNKAMLVAQAYASFMGFTVYQMDDPKFLARLYKVEKAMGTIDQTLFIRRKRGDFILVQVYVDDIIFGTSNPQLCREFEALMHEKLQMGAMGELNFFLGLQVLQKKDGSFLSQDKYVGDILKKFGYSVVRSANTPMDKENP</sequence>
<evidence type="ECO:0000313" key="5">
    <source>
        <dbReference type="EMBL" id="GEU50187.1"/>
    </source>
</evidence>
<dbReference type="EMBL" id="BKCJ010002677">
    <property type="protein sequence ID" value="GEU50187.1"/>
    <property type="molecule type" value="Genomic_DNA"/>
</dbReference>
<dbReference type="InterPro" id="IPR043502">
    <property type="entry name" value="DNA/RNA_pol_sf"/>
</dbReference>
<dbReference type="CDD" id="cd01647">
    <property type="entry name" value="RT_LTR"/>
    <property type="match status" value="1"/>
</dbReference>
<reference evidence="5" key="1">
    <citation type="journal article" date="2019" name="Sci. Rep.">
        <title>Draft genome of Tanacetum cinerariifolium, the natural source of mosquito coil.</title>
        <authorList>
            <person name="Yamashiro T."/>
            <person name="Shiraishi A."/>
            <person name="Satake H."/>
            <person name="Nakayama K."/>
        </authorList>
    </citation>
    <scope>NUCLEOTIDE SEQUENCE</scope>
</reference>
<feature type="compositionally biased region" description="Polar residues" evidence="2">
    <location>
        <begin position="724"/>
        <end position="736"/>
    </location>
</feature>
<feature type="compositionally biased region" description="Basic and acidic residues" evidence="2">
    <location>
        <begin position="528"/>
        <end position="538"/>
    </location>
</feature>
<feature type="region of interest" description="Disordered" evidence="2">
    <location>
        <begin position="517"/>
        <end position="538"/>
    </location>
</feature>
<name>A0A6L2KN96_TANCI</name>
<feature type="domain" description="Reverse transcriptase" evidence="3">
    <location>
        <begin position="2"/>
        <end position="95"/>
    </location>
</feature>
<dbReference type="InterPro" id="IPR000477">
    <property type="entry name" value="RT_dom"/>
</dbReference>
<feature type="region of interest" description="Disordered" evidence="2">
    <location>
        <begin position="582"/>
        <end position="605"/>
    </location>
</feature>
<feature type="domain" description="Reverse transcriptase Ty1/copia-type" evidence="4">
    <location>
        <begin position="810"/>
        <end position="989"/>
    </location>
</feature>
<dbReference type="AlphaFoldDB" id="A0A6L2KN96"/>
<dbReference type="PANTHER" id="PTHR24559:SF444">
    <property type="entry name" value="REVERSE TRANSCRIPTASE DOMAIN-CONTAINING PROTEIN"/>
    <property type="match status" value="1"/>
</dbReference>
<evidence type="ECO:0000259" key="4">
    <source>
        <dbReference type="Pfam" id="PF07727"/>
    </source>
</evidence>
<protein>
    <submittedName>
        <fullName evidence="5">Putative ribonuclease H-like domain-containing protein</fullName>
    </submittedName>
</protein>
<feature type="domain" description="Reverse transcriptase Ty1/copia-type" evidence="4">
    <location>
        <begin position="1050"/>
        <end position="1146"/>
    </location>
</feature>
<feature type="region of interest" description="Disordered" evidence="2">
    <location>
        <begin position="706"/>
        <end position="761"/>
    </location>
</feature>
<dbReference type="Pfam" id="PF07727">
    <property type="entry name" value="RVT_2"/>
    <property type="match status" value="2"/>
</dbReference>
<keyword evidence="1" id="KW-0175">Coiled coil</keyword>
<dbReference type="Pfam" id="PF00078">
    <property type="entry name" value="RVT_1"/>
    <property type="match status" value="1"/>
</dbReference>
<proteinExistence type="predicted"/>
<dbReference type="InterPro" id="IPR043128">
    <property type="entry name" value="Rev_trsase/Diguanyl_cyclase"/>
</dbReference>
<accession>A0A6L2KN96</accession>
<comment type="caution">
    <text evidence="5">The sequence shown here is derived from an EMBL/GenBank/DDBJ whole genome shotgun (WGS) entry which is preliminary data.</text>
</comment>